<gene>
    <name evidence="1" type="ORF">BLA13014_03876</name>
</gene>
<evidence type="ECO:0000313" key="1">
    <source>
        <dbReference type="EMBL" id="VWB83982.1"/>
    </source>
</evidence>
<dbReference type="AlphaFoldDB" id="A0A6P2MYM0"/>
<sequence>MATLDDYSQLITSEHQPQPRYMAVVAALMQPVVDQINVLQGVPAAFDLDAAVGVQLDVLGQWIGRSREVATPLSGVYFSFDVDGLGFDQGVWKGPYDPDTGLTSLDDQTYLSVLRTKIAANHWDGTPAGAQAILDALAPPGSLVFIQDNCDMSITIGIAGAQPTALYIALLNNGLLSIKPEAVHVNYVVTSVKNTPLFGFDVSNNLIAGFDSGSWGVSALALPNELDYTFALDSSVLA</sequence>
<dbReference type="Pfam" id="PF11041">
    <property type="entry name" value="Phage_Wedge1"/>
    <property type="match status" value="1"/>
</dbReference>
<reference evidence="1 2" key="1">
    <citation type="submission" date="2019-09" db="EMBL/GenBank/DDBJ databases">
        <authorList>
            <person name="Depoorter E."/>
        </authorList>
    </citation>
    <scope>NUCLEOTIDE SEQUENCE [LARGE SCALE GENOMIC DNA]</scope>
    <source>
        <strain evidence="1">LMG 13014</strain>
    </source>
</reference>
<proteinExistence type="predicted"/>
<dbReference type="InterPro" id="IPR021283">
    <property type="entry name" value="Phage_Wedge1"/>
</dbReference>
<dbReference type="RefSeq" id="WP_175023667.1">
    <property type="nucleotide sequence ID" value="NZ_CABVQC010000025.1"/>
</dbReference>
<name>A0A6P2MYM0_9BURK</name>
<dbReference type="Proteomes" id="UP000494261">
    <property type="component" value="Unassembled WGS sequence"/>
</dbReference>
<accession>A0A6P2MYM0</accession>
<protein>
    <submittedName>
        <fullName evidence="1">Bacteriophage protein</fullName>
    </submittedName>
</protein>
<dbReference type="EMBL" id="CABVQC010000025">
    <property type="protein sequence ID" value="VWB83982.1"/>
    <property type="molecule type" value="Genomic_DNA"/>
</dbReference>
<evidence type="ECO:0000313" key="2">
    <source>
        <dbReference type="Proteomes" id="UP000494261"/>
    </source>
</evidence>
<organism evidence="1 2">
    <name type="scientific">Burkholderia aenigmatica</name>
    <dbReference type="NCBI Taxonomy" id="2015348"/>
    <lineage>
        <taxon>Bacteria</taxon>
        <taxon>Pseudomonadati</taxon>
        <taxon>Pseudomonadota</taxon>
        <taxon>Betaproteobacteria</taxon>
        <taxon>Burkholderiales</taxon>
        <taxon>Burkholderiaceae</taxon>
        <taxon>Burkholderia</taxon>
        <taxon>Burkholderia cepacia complex</taxon>
    </lineage>
</organism>